<dbReference type="Proteomes" id="UP001164539">
    <property type="component" value="Chromosome 10"/>
</dbReference>
<keyword evidence="1" id="KW-0808">Transferase</keyword>
<gene>
    <name evidence="1" type="ORF">OWV82_017723</name>
</gene>
<proteinExistence type="predicted"/>
<evidence type="ECO:0000313" key="1">
    <source>
        <dbReference type="EMBL" id="KAJ4707638.1"/>
    </source>
</evidence>
<name>A0ACC1X911_MELAZ</name>
<accession>A0ACC1X911</accession>
<keyword evidence="1" id="KW-0418">Kinase</keyword>
<comment type="caution">
    <text evidence="1">The sequence shown here is derived from an EMBL/GenBank/DDBJ whole genome shotgun (WGS) entry which is preliminary data.</text>
</comment>
<organism evidence="1 2">
    <name type="scientific">Melia azedarach</name>
    <name type="common">Chinaberry tree</name>
    <dbReference type="NCBI Taxonomy" id="155640"/>
    <lineage>
        <taxon>Eukaryota</taxon>
        <taxon>Viridiplantae</taxon>
        <taxon>Streptophyta</taxon>
        <taxon>Embryophyta</taxon>
        <taxon>Tracheophyta</taxon>
        <taxon>Spermatophyta</taxon>
        <taxon>Magnoliopsida</taxon>
        <taxon>eudicotyledons</taxon>
        <taxon>Gunneridae</taxon>
        <taxon>Pentapetalae</taxon>
        <taxon>rosids</taxon>
        <taxon>malvids</taxon>
        <taxon>Sapindales</taxon>
        <taxon>Meliaceae</taxon>
        <taxon>Melia</taxon>
    </lineage>
</organism>
<sequence length="794" mass="88553">MWMPRTSSGEKKENKNHGLVAVAIDRDKGSQNAIKWAIDNILIKGQNLILIHVKLRSSASLSLSPSLPTPRMNQICDIGGDSSLICRDPDPQTKEIFLPFRCFCTRKDIQCKDVVLEDTDVAKALIEFVSQTAIETLVVGASNNKGFLRRFKTADIPGNVSKGAPDFCTVYVISKGKISSMRSASRPAPAVSPLRNQLMNPVTTKPPPQHERIAPQPPPVRAEKPPVEPPRKSNDEQEFFKSPFTRKGLNGKPAVEHPSKETDISFVSSGRPSIDRIFPAFYDNIENSATRTPPRLSNISDMENNNSFESMQIGRRSLDIGSVSEYSSASQENERLSSASQGLDEVEAEMRRLRLELKQTMEMYSTACKEALTAKQKATELQRWKLEEERRLEEARLAEEAAMAVAEKEKAKSRAAIEAAEAAQRIAELESHKRINAEMKAFKEAEEKKKALDALAQSDVRYRKYSIEEIEAATEYFADSRKIGEGGYGPVYKCYLDHTSVAIKVLRPDAAQGRSQFQQEVEVLSCIRHPNMVLLLGACPEYGCLVYEFMANGSLEDRLMRRGNTPSLSWQLRFKIAAEIGTALLFLHQTKPEPLVHRDLKPANILLDRNFVSKISDVGLARLVPPSVADNVTQYRMTSTAGTFCYIDPEYQQTGMLGIKSDVYSLGIMFLQMITAKPPMGLTHHVERAIEKGTFHQLLDQTVPDWPLDDALSFAKLALQCAELRRKDRPDLGKVVLPELNRLRALADETVNPPLFVGGRGQSPNHSQVSLQLESMSNPQLPESNFSTRTLSTP</sequence>
<keyword evidence="2" id="KW-1185">Reference proteome</keyword>
<reference evidence="1 2" key="1">
    <citation type="journal article" date="2023" name="Science">
        <title>Complex scaffold remodeling in plant triterpene biosynthesis.</title>
        <authorList>
            <person name="De La Pena R."/>
            <person name="Hodgson H."/>
            <person name="Liu J.C."/>
            <person name="Stephenson M.J."/>
            <person name="Martin A.C."/>
            <person name="Owen C."/>
            <person name="Harkess A."/>
            <person name="Leebens-Mack J."/>
            <person name="Jimenez L.E."/>
            <person name="Osbourn A."/>
            <person name="Sattely E.S."/>
        </authorList>
    </citation>
    <scope>NUCLEOTIDE SEQUENCE [LARGE SCALE GENOMIC DNA]</scope>
    <source>
        <strain evidence="2">cv. JPN11</strain>
        <tissue evidence="1">Leaf</tissue>
    </source>
</reference>
<protein>
    <submittedName>
        <fullName evidence="1">Protein kinase domain</fullName>
    </submittedName>
</protein>
<dbReference type="EMBL" id="CM051403">
    <property type="protein sequence ID" value="KAJ4707638.1"/>
    <property type="molecule type" value="Genomic_DNA"/>
</dbReference>
<evidence type="ECO:0000313" key="2">
    <source>
        <dbReference type="Proteomes" id="UP001164539"/>
    </source>
</evidence>